<evidence type="ECO:0000256" key="4">
    <source>
        <dbReference type="ARBA" id="ARBA00023117"/>
    </source>
</evidence>
<feature type="compositionally biased region" description="Basic and acidic residues" evidence="5">
    <location>
        <begin position="3233"/>
        <end position="3250"/>
    </location>
</feature>
<feature type="compositionally biased region" description="Polar residues" evidence="5">
    <location>
        <begin position="1238"/>
        <end position="1249"/>
    </location>
</feature>
<feature type="compositionally biased region" description="Low complexity" evidence="5">
    <location>
        <begin position="25"/>
        <end position="53"/>
    </location>
</feature>
<dbReference type="GO" id="GO:0005524">
    <property type="term" value="F:ATP binding"/>
    <property type="evidence" value="ECO:0007669"/>
    <property type="project" value="UniProtKB-KW"/>
</dbReference>
<dbReference type="GO" id="GO:0042393">
    <property type="term" value="F:histone binding"/>
    <property type="evidence" value="ECO:0007669"/>
    <property type="project" value="TreeGrafter"/>
</dbReference>
<feature type="compositionally biased region" description="Polar residues" evidence="5">
    <location>
        <begin position="3709"/>
        <end position="3729"/>
    </location>
</feature>
<keyword evidence="8" id="KW-1185">Reference proteome</keyword>
<dbReference type="Gene3D" id="3.40.50.300">
    <property type="entry name" value="P-loop containing nucleotide triphosphate hydrolases"/>
    <property type="match status" value="1"/>
</dbReference>
<feature type="compositionally biased region" description="Acidic residues" evidence="5">
    <location>
        <begin position="653"/>
        <end position="708"/>
    </location>
</feature>
<feature type="region of interest" description="Disordered" evidence="5">
    <location>
        <begin position="3522"/>
        <end position="3599"/>
    </location>
</feature>
<feature type="compositionally biased region" description="Basic and acidic residues" evidence="5">
    <location>
        <begin position="587"/>
        <end position="608"/>
    </location>
</feature>
<dbReference type="STRING" id="94643.A0A2A9MQ26"/>
<feature type="compositionally biased region" description="Basic residues" evidence="5">
    <location>
        <begin position="1009"/>
        <end position="1018"/>
    </location>
</feature>
<feature type="region of interest" description="Disordered" evidence="5">
    <location>
        <begin position="2423"/>
        <end position="2444"/>
    </location>
</feature>
<dbReference type="VEuPathDB" id="ToxoDB:BESB_005780"/>
<feature type="compositionally biased region" description="Basic and acidic residues" evidence="5">
    <location>
        <begin position="2909"/>
        <end position="2924"/>
    </location>
</feature>
<feature type="compositionally biased region" description="Basic and acidic residues" evidence="5">
    <location>
        <begin position="1134"/>
        <end position="1144"/>
    </location>
</feature>
<keyword evidence="4" id="KW-0103">Bromodomain</keyword>
<dbReference type="Pfam" id="PF00004">
    <property type="entry name" value="AAA"/>
    <property type="match status" value="1"/>
</dbReference>
<feature type="domain" description="AAA+ ATPase" evidence="6">
    <location>
        <begin position="1572"/>
        <end position="1731"/>
    </location>
</feature>
<feature type="compositionally biased region" description="Basic and acidic residues" evidence="5">
    <location>
        <begin position="2299"/>
        <end position="2308"/>
    </location>
</feature>
<feature type="compositionally biased region" description="Basic and acidic residues" evidence="5">
    <location>
        <begin position="1196"/>
        <end position="1211"/>
    </location>
</feature>
<feature type="region of interest" description="Disordered" evidence="5">
    <location>
        <begin position="1805"/>
        <end position="1855"/>
    </location>
</feature>
<feature type="region of interest" description="Disordered" evidence="5">
    <location>
        <begin position="2804"/>
        <end position="2837"/>
    </location>
</feature>
<feature type="region of interest" description="Disordered" evidence="5">
    <location>
        <begin position="1756"/>
        <end position="1792"/>
    </location>
</feature>
<dbReference type="GO" id="GO:0006334">
    <property type="term" value="P:nucleosome assembly"/>
    <property type="evidence" value="ECO:0007669"/>
    <property type="project" value="TreeGrafter"/>
</dbReference>
<accession>A0A2A9MQ26</accession>
<feature type="compositionally biased region" description="Low complexity" evidence="5">
    <location>
        <begin position="99"/>
        <end position="119"/>
    </location>
</feature>
<feature type="compositionally biased region" description="Basic and acidic residues" evidence="5">
    <location>
        <begin position="1768"/>
        <end position="1779"/>
    </location>
</feature>
<feature type="region of interest" description="Disordered" evidence="5">
    <location>
        <begin position="4005"/>
        <end position="4028"/>
    </location>
</feature>
<feature type="compositionally biased region" description="Low complexity" evidence="5">
    <location>
        <begin position="1024"/>
        <end position="1047"/>
    </location>
</feature>
<evidence type="ECO:0000256" key="3">
    <source>
        <dbReference type="ARBA" id="ARBA00022840"/>
    </source>
</evidence>
<dbReference type="PROSITE" id="PS00674">
    <property type="entry name" value="AAA"/>
    <property type="match status" value="1"/>
</dbReference>
<feature type="region of interest" description="Disordered" evidence="5">
    <location>
        <begin position="2865"/>
        <end position="3110"/>
    </location>
</feature>
<evidence type="ECO:0000313" key="8">
    <source>
        <dbReference type="Proteomes" id="UP000224006"/>
    </source>
</evidence>
<dbReference type="GO" id="GO:0016887">
    <property type="term" value="F:ATP hydrolysis activity"/>
    <property type="evidence" value="ECO:0007669"/>
    <property type="project" value="InterPro"/>
</dbReference>
<feature type="compositionally biased region" description="Basic and acidic residues" evidence="5">
    <location>
        <begin position="3325"/>
        <end position="3335"/>
    </location>
</feature>
<feature type="compositionally biased region" description="Basic and acidic residues" evidence="5">
    <location>
        <begin position="2865"/>
        <end position="2876"/>
    </location>
</feature>
<dbReference type="InterPro" id="IPR003960">
    <property type="entry name" value="ATPase_AAA_CS"/>
</dbReference>
<dbReference type="GO" id="GO:0005634">
    <property type="term" value="C:nucleus"/>
    <property type="evidence" value="ECO:0007669"/>
    <property type="project" value="TreeGrafter"/>
</dbReference>
<dbReference type="OrthoDB" id="332967at2759"/>
<feature type="compositionally biased region" description="Basic and acidic residues" evidence="5">
    <location>
        <begin position="3129"/>
        <end position="3148"/>
    </location>
</feature>
<feature type="compositionally biased region" description="Basic and acidic residues" evidence="5">
    <location>
        <begin position="3357"/>
        <end position="3384"/>
    </location>
</feature>
<dbReference type="SUPFAM" id="SSF52540">
    <property type="entry name" value="P-loop containing nucleoside triphosphate hydrolases"/>
    <property type="match status" value="1"/>
</dbReference>
<dbReference type="EMBL" id="NWUJ01000001">
    <property type="protein sequence ID" value="PFH38237.1"/>
    <property type="molecule type" value="Genomic_DNA"/>
</dbReference>
<comment type="caution">
    <text evidence="7">The sequence shown here is derived from an EMBL/GenBank/DDBJ whole genome shotgun (WGS) entry which is preliminary data.</text>
</comment>
<dbReference type="InterPro" id="IPR027417">
    <property type="entry name" value="P-loop_NTPase"/>
</dbReference>
<feature type="compositionally biased region" description="Basic and acidic residues" evidence="5">
    <location>
        <begin position="976"/>
        <end position="989"/>
    </location>
</feature>
<dbReference type="KEGG" id="bbes:BESB_005780"/>
<feature type="compositionally biased region" description="Basic and acidic residues" evidence="5">
    <location>
        <begin position="3022"/>
        <end position="3041"/>
    </location>
</feature>
<evidence type="ECO:0000259" key="6">
    <source>
        <dbReference type="SMART" id="SM00382"/>
    </source>
</evidence>
<feature type="compositionally biased region" description="Basic and acidic residues" evidence="5">
    <location>
        <begin position="230"/>
        <end position="243"/>
    </location>
</feature>
<feature type="compositionally biased region" description="Pro residues" evidence="5">
    <location>
        <begin position="1372"/>
        <end position="1385"/>
    </location>
</feature>
<dbReference type="SMART" id="SM00382">
    <property type="entry name" value="AAA"/>
    <property type="match status" value="1"/>
</dbReference>
<feature type="compositionally biased region" description="Basic and acidic residues" evidence="5">
    <location>
        <begin position="1403"/>
        <end position="1422"/>
    </location>
</feature>
<evidence type="ECO:0000256" key="2">
    <source>
        <dbReference type="ARBA" id="ARBA00022741"/>
    </source>
</evidence>
<feature type="compositionally biased region" description="Basic and acidic residues" evidence="5">
    <location>
        <begin position="397"/>
        <end position="416"/>
    </location>
</feature>
<feature type="compositionally biased region" description="Basic and acidic residues" evidence="5">
    <location>
        <begin position="2931"/>
        <end position="2946"/>
    </location>
</feature>
<feature type="compositionally biased region" description="Basic and acidic residues" evidence="5">
    <location>
        <begin position="335"/>
        <end position="344"/>
    </location>
</feature>
<feature type="compositionally biased region" description="Polar residues" evidence="5">
    <location>
        <begin position="3738"/>
        <end position="3750"/>
    </location>
</feature>
<dbReference type="GO" id="GO:0006337">
    <property type="term" value="P:nucleosome disassembly"/>
    <property type="evidence" value="ECO:0007669"/>
    <property type="project" value="TreeGrafter"/>
</dbReference>
<feature type="compositionally biased region" description="Basic and acidic residues" evidence="5">
    <location>
        <begin position="537"/>
        <end position="559"/>
    </location>
</feature>
<feature type="compositionally biased region" description="Basic residues" evidence="5">
    <location>
        <begin position="356"/>
        <end position="367"/>
    </location>
</feature>
<feature type="compositionally biased region" description="Basic and acidic residues" evidence="5">
    <location>
        <begin position="508"/>
        <end position="519"/>
    </location>
</feature>
<dbReference type="RefSeq" id="XP_029222246.1">
    <property type="nucleotide sequence ID" value="XM_029359333.1"/>
</dbReference>
<feature type="region of interest" description="Disordered" evidence="5">
    <location>
        <begin position="3913"/>
        <end position="3938"/>
    </location>
</feature>
<feature type="compositionally biased region" description="Basic and acidic residues" evidence="5">
    <location>
        <begin position="443"/>
        <end position="501"/>
    </location>
</feature>
<feature type="compositionally biased region" description="Low complexity" evidence="5">
    <location>
        <begin position="3568"/>
        <end position="3599"/>
    </location>
</feature>
<keyword evidence="3" id="KW-0067">ATP-binding</keyword>
<feature type="compositionally biased region" description="Basic and acidic residues" evidence="5">
    <location>
        <begin position="2271"/>
        <end position="2290"/>
    </location>
</feature>
<proteinExistence type="inferred from homology"/>
<feature type="region of interest" description="Disordered" evidence="5">
    <location>
        <begin position="1"/>
        <end position="121"/>
    </location>
</feature>
<dbReference type="Proteomes" id="UP000224006">
    <property type="component" value="Chromosome I"/>
</dbReference>
<gene>
    <name evidence="7" type="ORF">BESB_005780</name>
</gene>
<dbReference type="PANTHER" id="PTHR23069">
    <property type="entry name" value="AAA DOMAIN-CONTAINING"/>
    <property type="match status" value="1"/>
</dbReference>
<dbReference type="InterPro" id="IPR045199">
    <property type="entry name" value="ATAD2-like"/>
</dbReference>
<protein>
    <recommendedName>
        <fullName evidence="6">AAA+ ATPase domain-containing protein</fullName>
    </recommendedName>
</protein>
<feature type="region of interest" description="Disordered" evidence="5">
    <location>
        <begin position="2002"/>
        <end position="2030"/>
    </location>
</feature>
<feature type="compositionally biased region" description="Basic and acidic residues" evidence="5">
    <location>
        <begin position="882"/>
        <end position="891"/>
    </location>
</feature>
<feature type="region of interest" description="Disordered" evidence="5">
    <location>
        <begin position="3129"/>
        <end position="3149"/>
    </location>
</feature>
<feature type="compositionally biased region" description="Basic and acidic residues" evidence="5">
    <location>
        <begin position="634"/>
        <end position="645"/>
    </location>
</feature>
<feature type="compositionally biased region" description="Low complexity" evidence="5">
    <location>
        <begin position="3535"/>
        <end position="3561"/>
    </location>
</feature>
<feature type="compositionally biased region" description="Low complexity" evidence="5">
    <location>
        <begin position="793"/>
        <end position="856"/>
    </location>
</feature>
<dbReference type="GeneID" id="40305641"/>
<feature type="compositionally biased region" description="Low complexity" evidence="5">
    <location>
        <begin position="149"/>
        <end position="179"/>
    </location>
</feature>
<feature type="compositionally biased region" description="Gly residues" evidence="5">
    <location>
        <begin position="2311"/>
        <end position="2325"/>
    </location>
</feature>
<feature type="region of interest" description="Disordered" evidence="5">
    <location>
        <begin position="3217"/>
        <end position="3387"/>
    </location>
</feature>
<keyword evidence="2" id="KW-0547">Nucleotide-binding</keyword>
<dbReference type="InterPro" id="IPR003593">
    <property type="entry name" value="AAA+_ATPase"/>
</dbReference>
<organism evidence="7 8">
    <name type="scientific">Besnoitia besnoiti</name>
    <name type="common">Apicomplexan protozoan</name>
    <dbReference type="NCBI Taxonomy" id="94643"/>
    <lineage>
        <taxon>Eukaryota</taxon>
        <taxon>Sar</taxon>
        <taxon>Alveolata</taxon>
        <taxon>Apicomplexa</taxon>
        <taxon>Conoidasida</taxon>
        <taxon>Coccidia</taxon>
        <taxon>Eucoccidiorida</taxon>
        <taxon>Eimeriorina</taxon>
        <taxon>Sarcocystidae</taxon>
        <taxon>Besnoitia</taxon>
    </lineage>
</organism>
<dbReference type="InterPro" id="IPR003959">
    <property type="entry name" value="ATPase_AAA_core"/>
</dbReference>
<evidence type="ECO:0000256" key="5">
    <source>
        <dbReference type="SAM" id="MobiDB-lite"/>
    </source>
</evidence>
<feature type="region of interest" description="Disordered" evidence="5">
    <location>
        <begin position="141"/>
        <end position="205"/>
    </location>
</feature>
<feature type="region of interest" description="Disordered" evidence="5">
    <location>
        <begin position="1337"/>
        <end position="1526"/>
    </location>
</feature>
<feature type="region of interest" description="Disordered" evidence="5">
    <location>
        <begin position="3704"/>
        <end position="3767"/>
    </location>
</feature>
<feature type="compositionally biased region" description="Basic and acidic residues" evidence="5">
    <location>
        <begin position="304"/>
        <end position="313"/>
    </location>
</feature>
<dbReference type="GO" id="GO:0003682">
    <property type="term" value="F:chromatin binding"/>
    <property type="evidence" value="ECO:0007669"/>
    <property type="project" value="TreeGrafter"/>
</dbReference>
<feature type="region of interest" description="Disordered" evidence="5">
    <location>
        <begin position="2271"/>
        <end position="2329"/>
    </location>
</feature>
<dbReference type="PANTHER" id="PTHR23069:SF0">
    <property type="entry name" value="TAT-BINDING HOMOLOG 7"/>
    <property type="match status" value="1"/>
</dbReference>
<feature type="compositionally biased region" description="Acidic residues" evidence="5">
    <location>
        <begin position="2982"/>
        <end position="2996"/>
    </location>
</feature>
<evidence type="ECO:0000256" key="1">
    <source>
        <dbReference type="ARBA" id="ARBA00006914"/>
    </source>
</evidence>
<evidence type="ECO:0000313" key="7">
    <source>
        <dbReference type="EMBL" id="PFH38237.1"/>
    </source>
</evidence>
<feature type="compositionally biased region" description="Acidic residues" evidence="5">
    <location>
        <begin position="716"/>
        <end position="789"/>
    </location>
</feature>
<dbReference type="FunFam" id="3.40.50.300:FF:000061">
    <property type="entry name" value="ATPase family, AAA domain-containing 2"/>
    <property type="match status" value="1"/>
</dbReference>
<reference evidence="7 8" key="1">
    <citation type="submission" date="2017-09" db="EMBL/GenBank/DDBJ databases">
        <title>Genome sequencing of Besnoitia besnoiti strain Bb-Ger1.</title>
        <authorList>
            <person name="Schares G."/>
            <person name="Venepally P."/>
            <person name="Lorenzi H.A."/>
        </authorList>
    </citation>
    <scope>NUCLEOTIDE SEQUENCE [LARGE SCALE GENOMIC DNA]</scope>
    <source>
        <strain evidence="7 8">Bb-Ger1</strain>
    </source>
</reference>
<feature type="compositionally biased region" description="Acidic residues" evidence="5">
    <location>
        <begin position="1517"/>
        <end position="1526"/>
    </location>
</feature>
<feature type="compositionally biased region" description="Basic and acidic residues" evidence="5">
    <location>
        <begin position="368"/>
        <end position="384"/>
    </location>
</feature>
<feature type="compositionally biased region" description="Basic and acidic residues" evidence="5">
    <location>
        <begin position="1087"/>
        <end position="1108"/>
    </location>
</feature>
<name>A0A2A9MQ26_BESBE</name>
<feature type="compositionally biased region" description="Basic residues" evidence="5">
    <location>
        <begin position="80"/>
        <end position="90"/>
    </location>
</feature>
<feature type="compositionally biased region" description="Acidic residues" evidence="5">
    <location>
        <begin position="1829"/>
        <end position="1838"/>
    </location>
</feature>
<feature type="compositionally biased region" description="Low complexity" evidence="5">
    <location>
        <begin position="324"/>
        <end position="334"/>
    </location>
</feature>
<feature type="compositionally biased region" description="Basic and acidic residues" evidence="5">
    <location>
        <begin position="189"/>
        <end position="199"/>
    </location>
</feature>
<dbReference type="GO" id="GO:0045815">
    <property type="term" value="P:transcription initiation-coupled chromatin remodeling"/>
    <property type="evidence" value="ECO:0007669"/>
    <property type="project" value="TreeGrafter"/>
</dbReference>
<feature type="compositionally biased region" description="Basic residues" evidence="5">
    <location>
        <begin position="1"/>
        <end position="14"/>
    </location>
</feature>
<feature type="compositionally biased region" description="Low complexity" evidence="5">
    <location>
        <begin position="1176"/>
        <end position="1194"/>
    </location>
</feature>
<feature type="compositionally biased region" description="Polar residues" evidence="5">
    <location>
        <begin position="926"/>
        <end position="944"/>
    </location>
</feature>
<comment type="similarity">
    <text evidence="1">Belongs to the AAA ATPase family.</text>
</comment>
<sequence>MDEKRKKKRRRRAHTLLSSPPPQSLPSVSSSPPGLSVSLPAAPSAAEPGSPAPRLEPLNLLAEAGSAPPPSPGEACATLQKKKKRRKKNSHSPLAAPRASEGLPLSSPSSSPASLQGPLESSALVTSPDIARFLEARGLPSIRLPPSVASSPPSYDLLSSGSSPLPAAASACSSLSPDASEVRAASLVKKKDREKEKAKNKVKASGSPLRVFSVLSMAKALAGSLGKAKNRQEREAAASKDKAPSPALQTSTGLPSPPLRNRVTSPKCPSFASSSPRLSAKPVVISASDASAASPRTSPLSRPGELRPPLRPDEGEEAAEEVRSQAAQSSAAAQSKDERMRDGGATDARGPDGGLKRKKKKKKKKRRDVCDEQRGEAALRHAESDCAADGLVSGVASEKRLERREPLSPPQRERGGPQEAGDASPTELETEARQAELCATSRTARDKNEGEAERDAGRGEMRGKVRGKATEGEVKAKKPSGDASRRKEETEAEGAGEREALRGGSLHSEPDRPQREGAQLRETGLNWYSSSSDEEDERHARLEPHRASKIDGDASKIDGKAPSFAEPGRPGPDHSSSSKGCVGTTVEKQRPREERRREVGDSKRKDEQAESAGRGGGPERKGVCGALLSSRAPECGRRAAGDADARNLFGSGDEAEDEEDPEVEDEEFEGEDASEDELDEGDEEEEALEDDAGYLSEEEELSEPESPDDAAGFIESEAEEGEDDEDRETTEEEDFDEEESWEEDWQEDEEGESGGADEEDGASEAEADDIQEDDDEADYELYDDEEMEDDRFLPSAPSSFSSSPSSSARSSPGHSPRPHSLSPPRAASASPRAVPTSLPLSFSSQSSPPSRRASQSHTVSASFSVTPPSSPRPSRRPRGTRTAKEEKDGKAEVSLLPRRSSRLAGVAASPLSPSTPRSNVRFASVDPSSCTSVSPFPSAASQLAKSGAQRGRGRGTVSVRQAAAEATSGGRGGRRKGSDSRTDTEEEKKKRPRALSGGVKDDAGSQRCSPRRKGRAVRLKVGESSPFAAALSPSPSSRGASSRAASGTKKEAEETGRKRRRTVGDQNDARSADGPAGCQLTRSRKGGQREDSQEAGARARDGHQERSAGRTRTRRKGEDADGGGEGSAGRGRRQPQEAKGDSRGHGPRRGGASSLRRSPTAAGRLSSASLPDDARPAPVSAVSASSLSFTASQAGHDVERARDGSEGEGGKVFRRRRLARLLSPSDSEDDERERASGASAQHGQSLQRQPPSSSAPPFPSESPSTRPLPAATPASPRCTPSAPSHSSPSSPPVGHPLFASGPQLERDDDVHAAWKVVASRIDQQVAALRRLALSVERDAAHSKKAGAAASARQTPPVAKAGHTASSVAPAGAPSPQPQQRPPQPPLAGESREGAAPREGPGGDWRDERKSAAPRHESDRGAQRPEGVNGAKFILGGFRPSKPRRRREAASLPSTEEACSAPASAAPPPHGDGVGSAAAPQAQPDDGLAARQEEGGGDRVPLTREGSLASPERGAGHEEEDELLPDEIDCNVTLEDVGGLSEAISVLEEAAAGLLNPQLFSSLSSTCSPLLRPPRGVLLYGPPGTGKTLLVRAFVGSLRRAGHRVSLFVRRGGELLSKWVGEAEKSLVQLFAAAEKHAPSVIFFDELDGMAPCREKNAFSKSGGDGAAGDSQPSSGVGEQAALVATLLALMDGLKPMQNVLIFGATNCPHLIDGALRRPGRFDRECCFAPFNDVQSCLGILKKLLREQLGQKKLVEDAEAEKRRRNQKKERERAQRDPATQRHGGGVWGLAREGKRAGGDLETIHEKRNAADAPGCGDLAGTADSRQDESGAEEDDEAEGGPAGGAPGDGKNAKQEEKMRIEEDLLNIAQEMRGMTGAEVQRVVMEAAMAATRREKPELFDVSLLSQAQTATRNESAEQELDLEDPSSFSFFVSSSSSDRDSSGGVCDFASSPSASPLFASRFLTALGAQRRRATAAPCLVSLDDLEEAVRLVKRTTDRRGGVWSATASSSRGGGDGVGGRECARKVQGDESGGSVTRRVMALLDARRGEALLGRPDRCLQVNSPSRGASSLSAISSLPCCIADLNAEGHGSGLAAWRDRDAEEASSLYAGFAASASAGGGPASLRGSLSASSSACCCLWAAAVEVSPLFRRPVASVLHTLFARHDDLLFDAWQLILTRANLLAPDSQRPASSPSLTSPASRWTSPSACSLASAPLACAESGARQLGTGEVQGTDSLCLSKQGSIAPGRAFAGQAPQGLGAAAFPLALHGELGESRQRGAKRGRESKDLGKGADLGDDGGQTRDKRRSSDGAPGGPLWGGGAGDGAETGHENDWLRRSEAAPAAFEGRLSRLPSSQAPLHPYGATSPFHNHPSEARRPNVPLLDGALAHAYRRGVGGGALSSKWLLLRAGGRFSKGARAGARAAAASARGDKATSQNRTKPENEEIDDGFSLSVLRGCLLPALLSALQVGARVEVSPATLFVGPQSTGPGGTPIGDVLHRLLHVAAGTGDGRNGAVILHQTAELWACLSSLERLAFLDCLHQSASGSLRSSSGGGGSACFFVVLLEKNEKLPADLSRFIGTSSSSFTSSFSSSGFSSSFSVSPLSPLPSGSLLEGRSGQRGRKRLDGACSARDGDRVEVFVQNPTIYEGAALLTCHFLEALEKRIRLWLESRDEDDRRLLRSKARLLLATGRESSSSPSALPSGGASADAGAVARSPLLLDTRKALRSRCPRTEKPDAASSSAALSLSAEAPLSLASFLGEAQAGPCGRPRPGVALCLSCCLAQGQASTELKKWTQVTRLLNMQQRSAQRKPTRVLRPREPSAAETQRAGGVETSQELEKWEEKTAKAKLQRSLHLVLTHALDAMSKEKAREQARAAERRRKAAKKLSDQGVENEARRNAEAETIDDESESKKVSEEVESKRKGGEMPLVPADRRGDTGEEGLRASESEPAQATVDGDGSERDSGAGSQEDTEGDAGEKREVEEGDDGEDEEEEEELLAFHGAEENDAGNSEDRLQEQPATLRRVDGEQEGETGHRVPDRPAEQVPLSPSRSTAMSEADFEGNKEEETASEEEGASQAEPQQEHVLTPTECAGESQCDSTERTRSAGRVGDAAQERLRACEVTLGVCERDDGKGEGKETVENTEEHREDEACETPLQEAATADVDGGDVWMLCGLELLLGELQRRNSAGAYGSLEAFEADLLLLLLILRRVLPQFLSDLQPPSSERTRIVHKTQKGELRGVKAQTQRERGETVSQAESAPQDFEGSIRSSRGDVGADEQLAEARDRARTATGPLADSRPSSAGHEDEMSDSVTSQRGEGVSEDGAEPPRRARDTRVASRFVSPAASPRVLSPSASQAPDRDAGLDAAEGKAGEDESARGRERDQNSADIEEEVGEVFQVLSSDVWQFLLTRFGPAWGELERERDLFALVALRQSCRERLETLGEDEFRRRRARHGKGDEEAAAREDALPVRGRRLELPLRRLVPLVQRAMVAFLHKRQSLIAPGDDAATRRCRQDLSFHPAESDAWQSTLRRRPHASVSCPSSSPSASPPSSSLPSSSPPASWEKEKSLSQCSTSSRRGSVSSTTREPSTDFAPSSPTARSPSFSTSFSASFCCPQSPPPGSDSASLSLPLVEEVLAVRGALLRHLLSAPSLGMFLEFFEACFQRYASLSCAYQTFFFSVVPSICPRLEAFLLLSRAARRATNETMRRLGSTSPDVASAPENGSSASTSLPLFPERPETSASTVTLSSSGDPVQAPPSCRTFACPRPPASPPSRVSARFEAALTSGFAGAQLSPVPLDFGDEEEAAADLAPLTRQGLPLSFVVASFLSAPASLLPLPRARREMEYAACLLRGGRDNAGRDCALSEVKDIAEKMRRDKQSQNVSAPLQPGAMLVTLPQWLSCPRCGDLSSYPRTCDSRRKSQTLRQLSEGDPPSSTGSQLHLPAHVQAWDMSAPLSAPCASLETLARLAVLNGGGEAAMSRKGGRLELLSSWLQEEERCLSGVADTARAEDGGGESGVVHETAGEPEGCRHAGADRGERREDEVFQAGPLSLLLHVVNVMAQDLLTA</sequence>
<feature type="region of interest" description="Disordered" evidence="5">
    <location>
        <begin position="223"/>
        <end position="1304"/>
    </location>
</feature>